<dbReference type="InterPro" id="IPR036589">
    <property type="entry name" value="HCY_dom_sf"/>
</dbReference>
<name>A0A077LW22_9MICO</name>
<evidence type="ECO:0000259" key="4">
    <source>
        <dbReference type="PROSITE" id="PS50970"/>
    </source>
</evidence>
<reference evidence="5 6" key="1">
    <citation type="journal article" date="2013" name="ISME J.">
        <title>A metabolic model for members of the genus Tetrasphaera involved in enhanced biological phosphorus removal.</title>
        <authorList>
            <person name="Kristiansen R."/>
            <person name="Nguyen H.T.T."/>
            <person name="Saunders A.M."/>
            <person name="Nielsen J.L."/>
            <person name="Wimmer R."/>
            <person name="Le V.Q."/>
            <person name="McIlroy S.J."/>
            <person name="Petrovski S."/>
            <person name="Seviour R.J."/>
            <person name="Calteau A."/>
            <person name="Nielsen K.L."/>
            <person name="Nielsen P.H."/>
        </authorList>
    </citation>
    <scope>NUCLEOTIDE SEQUENCE [LARGE SCALE GENOMIC DNA]</scope>
    <source>
        <strain evidence="5 6">T1-X7</strain>
    </source>
</reference>
<dbReference type="InterPro" id="IPR003726">
    <property type="entry name" value="HCY_dom"/>
</dbReference>
<dbReference type="Pfam" id="PF02574">
    <property type="entry name" value="S-methyl_trans"/>
    <property type="match status" value="1"/>
</dbReference>
<sequence length="327" mass="33894">MIRTGAALDHCATSQFVTDGGLETDLIFHHGVDLPEFAAFPLLDSANGRDLLGRYFEGYAGVAVAVGAGLLLETPTWRANPDWALRVGYAGTDLDRVNTESVRFLRAFGRTYADVLPAVVVSGMVGPRGDGYRPGAPVDPAEAADYHRPQLAAFAAAGADLATALTLTEVGEAVGVARAAADIGIPVAISFTVETDGRLPGGLSLPEAVAIVDADTPPSHYLVNCAHPTHVRAGLDAAPTTKPAAGAPSGDWRSRVLGFRVNASMRSHAELDESETLDDGDPDTLAVEVATLAQAFPDVRVLGGCCGTDERHVAAMWGVSLSARGAG</sequence>
<keyword evidence="2 3" id="KW-0808">Transferase</keyword>
<dbReference type="GO" id="GO:0008168">
    <property type="term" value="F:methyltransferase activity"/>
    <property type="evidence" value="ECO:0007669"/>
    <property type="project" value="UniProtKB-UniRule"/>
</dbReference>
<dbReference type="PANTHER" id="PTHR11103">
    <property type="entry name" value="SLR1189 PROTEIN"/>
    <property type="match status" value="1"/>
</dbReference>
<evidence type="ECO:0000256" key="1">
    <source>
        <dbReference type="ARBA" id="ARBA00022603"/>
    </source>
</evidence>
<dbReference type="GO" id="GO:0032259">
    <property type="term" value="P:methylation"/>
    <property type="evidence" value="ECO:0007669"/>
    <property type="project" value="UniProtKB-KW"/>
</dbReference>
<evidence type="ECO:0000256" key="3">
    <source>
        <dbReference type="PROSITE-ProRule" id="PRU00333"/>
    </source>
</evidence>
<dbReference type="OrthoDB" id="9803687at2"/>
<dbReference type="AlphaFoldDB" id="A0A077LW22"/>
<organism evidence="5 6">
    <name type="scientific">Nostocoides japonicum T1-X7</name>
    <dbReference type="NCBI Taxonomy" id="1194083"/>
    <lineage>
        <taxon>Bacteria</taxon>
        <taxon>Bacillati</taxon>
        <taxon>Actinomycetota</taxon>
        <taxon>Actinomycetes</taxon>
        <taxon>Micrococcales</taxon>
        <taxon>Intrasporangiaceae</taxon>
        <taxon>Nostocoides</taxon>
    </lineage>
</organism>
<comment type="cofactor">
    <cofactor evidence="3">
        <name>Zn(2+)</name>
        <dbReference type="ChEBI" id="CHEBI:29105"/>
    </cofactor>
</comment>
<keyword evidence="6" id="KW-1185">Reference proteome</keyword>
<dbReference type="Proteomes" id="UP000035721">
    <property type="component" value="Unassembled WGS sequence"/>
</dbReference>
<proteinExistence type="predicted"/>
<comment type="caution">
    <text evidence="5">The sequence shown here is derived from an EMBL/GenBank/DDBJ whole genome shotgun (WGS) entry which is preliminary data.</text>
</comment>
<feature type="binding site" evidence="3">
    <location>
        <position position="305"/>
    </location>
    <ligand>
        <name>Zn(2+)</name>
        <dbReference type="ChEBI" id="CHEBI:29105"/>
    </ligand>
</feature>
<dbReference type="Gene3D" id="3.20.20.330">
    <property type="entry name" value="Homocysteine-binding-like domain"/>
    <property type="match status" value="1"/>
</dbReference>
<dbReference type="RefSeq" id="WP_048554864.1">
    <property type="nucleotide sequence ID" value="NZ_HF570958.1"/>
</dbReference>
<evidence type="ECO:0000256" key="2">
    <source>
        <dbReference type="ARBA" id="ARBA00022679"/>
    </source>
</evidence>
<keyword evidence="3" id="KW-0862">Zinc</keyword>
<gene>
    <name evidence="5" type="ORF">BN12_2380009</name>
</gene>
<feature type="binding site" evidence="3">
    <location>
        <position position="225"/>
    </location>
    <ligand>
        <name>Zn(2+)</name>
        <dbReference type="ChEBI" id="CHEBI:29105"/>
    </ligand>
</feature>
<dbReference type="EMBL" id="CAJB01000155">
    <property type="protein sequence ID" value="CCH77916.1"/>
    <property type="molecule type" value="Genomic_DNA"/>
</dbReference>
<protein>
    <submittedName>
        <fullName evidence="5">Putative homocysteine/selenocysteine methylase</fullName>
    </submittedName>
</protein>
<dbReference type="PANTHER" id="PTHR11103:SF18">
    <property type="entry name" value="SLR1189 PROTEIN"/>
    <property type="match status" value="1"/>
</dbReference>
<keyword evidence="3" id="KW-0479">Metal-binding</keyword>
<feature type="binding site" evidence="3">
    <location>
        <position position="306"/>
    </location>
    <ligand>
        <name>Zn(2+)</name>
        <dbReference type="ChEBI" id="CHEBI:29105"/>
    </ligand>
</feature>
<dbReference type="GO" id="GO:0046872">
    <property type="term" value="F:metal ion binding"/>
    <property type="evidence" value="ECO:0007669"/>
    <property type="project" value="UniProtKB-KW"/>
</dbReference>
<dbReference type="STRING" id="1194083.BN12_2380009"/>
<evidence type="ECO:0000313" key="6">
    <source>
        <dbReference type="Proteomes" id="UP000035721"/>
    </source>
</evidence>
<keyword evidence="1 3" id="KW-0489">Methyltransferase</keyword>
<feature type="domain" description="Hcy-binding" evidence="4">
    <location>
        <begin position="4"/>
        <end position="320"/>
    </location>
</feature>
<accession>A0A077LW22</accession>
<evidence type="ECO:0000313" key="5">
    <source>
        <dbReference type="EMBL" id="CCH77916.1"/>
    </source>
</evidence>
<dbReference type="SUPFAM" id="SSF82282">
    <property type="entry name" value="Homocysteine S-methyltransferase"/>
    <property type="match status" value="1"/>
</dbReference>
<dbReference type="PROSITE" id="PS50970">
    <property type="entry name" value="HCY"/>
    <property type="match status" value="1"/>
</dbReference>